<protein>
    <submittedName>
        <fullName evidence="2">Uncharacterized protein</fullName>
    </submittedName>
</protein>
<organism evidence="1 2">
    <name type="scientific">Steinernema glaseri</name>
    <dbReference type="NCBI Taxonomy" id="37863"/>
    <lineage>
        <taxon>Eukaryota</taxon>
        <taxon>Metazoa</taxon>
        <taxon>Ecdysozoa</taxon>
        <taxon>Nematoda</taxon>
        <taxon>Chromadorea</taxon>
        <taxon>Rhabditida</taxon>
        <taxon>Tylenchina</taxon>
        <taxon>Panagrolaimomorpha</taxon>
        <taxon>Strongyloidoidea</taxon>
        <taxon>Steinernematidae</taxon>
        <taxon>Steinernema</taxon>
    </lineage>
</organism>
<keyword evidence="1" id="KW-1185">Reference proteome</keyword>
<sequence>MMRRYLLNEMLNWTPEGHSRRYIERMEREWSASASPIRTHMMPIDFIFLSSDVVVWSPFVVDVSAPFTLLLVECSGLPSVGVLCTPQTVRGSGLIAHVFNGFCAVKEGPSAFEIHR</sequence>
<name>A0A1I8AUJ0_9BILA</name>
<dbReference type="AlphaFoldDB" id="A0A1I8AUJ0"/>
<dbReference type="WBParaSite" id="L893_g9316.t1">
    <property type="protein sequence ID" value="L893_g9316.t1"/>
    <property type="gene ID" value="L893_g9316"/>
</dbReference>
<proteinExistence type="predicted"/>
<dbReference type="Proteomes" id="UP000095287">
    <property type="component" value="Unplaced"/>
</dbReference>
<evidence type="ECO:0000313" key="2">
    <source>
        <dbReference type="WBParaSite" id="L893_g9316.t1"/>
    </source>
</evidence>
<accession>A0A1I8AUJ0</accession>
<reference evidence="2" key="1">
    <citation type="submission" date="2016-11" db="UniProtKB">
        <authorList>
            <consortium name="WormBaseParasite"/>
        </authorList>
    </citation>
    <scope>IDENTIFICATION</scope>
</reference>
<evidence type="ECO:0000313" key="1">
    <source>
        <dbReference type="Proteomes" id="UP000095287"/>
    </source>
</evidence>